<evidence type="ECO:0000313" key="2">
    <source>
        <dbReference type="Proteomes" id="UP000000311"/>
    </source>
</evidence>
<dbReference type="OrthoDB" id="7697359at2759"/>
<reference evidence="1 2" key="1">
    <citation type="journal article" date="2010" name="Science">
        <title>Genomic comparison of the ants Camponotus floridanus and Harpegnathos saltator.</title>
        <authorList>
            <person name="Bonasio R."/>
            <person name="Zhang G."/>
            <person name="Ye C."/>
            <person name="Mutti N.S."/>
            <person name="Fang X."/>
            <person name="Qin N."/>
            <person name="Donahue G."/>
            <person name="Yang P."/>
            <person name="Li Q."/>
            <person name="Li C."/>
            <person name="Zhang P."/>
            <person name="Huang Z."/>
            <person name="Berger S.L."/>
            <person name="Reinberg D."/>
            <person name="Wang J."/>
            <person name="Liebig J."/>
        </authorList>
    </citation>
    <scope>NUCLEOTIDE SEQUENCE [LARGE SCALE GENOMIC DNA]</scope>
    <source>
        <strain evidence="2">C129</strain>
    </source>
</reference>
<evidence type="ECO:0000313" key="1">
    <source>
        <dbReference type="EMBL" id="EFN73166.1"/>
    </source>
</evidence>
<dbReference type="OMA" id="NACANIK"/>
<sequence length="98" mass="11600">RTARYVLNHNYNGHWIEREDPVLWLARSPKLTFPDFFLWGYLKDKVYIDVPTIPENMGRIQNACANIKRDVLLCTHQSFLQKIGMCIEVEGHDFEHLL</sequence>
<name>E2A075_CAMFO</name>
<dbReference type="Proteomes" id="UP000000311">
    <property type="component" value="Unassembled WGS sequence"/>
</dbReference>
<dbReference type="EMBL" id="GL435553">
    <property type="protein sequence ID" value="EFN73166.1"/>
    <property type="molecule type" value="Genomic_DNA"/>
</dbReference>
<organism evidence="2">
    <name type="scientific">Camponotus floridanus</name>
    <name type="common">Florida carpenter ant</name>
    <dbReference type="NCBI Taxonomy" id="104421"/>
    <lineage>
        <taxon>Eukaryota</taxon>
        <taxon>Metazoa</taxon>
        <taxon>Ecdysozoa</taxon>
        <taxon>Arthropoda</taxon>
        <taxon>Hexapoda</taxon>
        <taxon>Insecta</taxon>
        <taxon>Pterygota</taxon>
        <taxon>Neoptera</taxon>
        <taxon>Endopterygota</taxon>
        <taxon>Hymenoptera</taxon>
        <taxon>Apocrita</taxon>
        <taxon>Aculeata</taxon>
        <taxon>Formicoidea</taxon>
        <taxon>Formicidae</taxon>
        <taxon>Formicinae</taxon>
        <taxon>Camponotus</taxon>
    </lineage>
</organism>
<dbReference type="AlphaFoldDB" id="E2A075"/>
<proteinExistence type="predicted"/>
<accession>E2A075</accession>
<dbReference type="InParanoid" id="E2A075"/>
<dbReference type="GO" id="GO:0003676">
    <property type="term" value="F:nucleic acid binding"/>
    <property type="evidence" value="ECO:0007669"/>
    <property type="project" value="InterPro"/>
</dbReference>
<protein>
    <submittedName>
        <fullName evidence="1">Uncharacterized protein</fullName>
    </submittedName>
</protein>
<dbReference type="Gene3D" id="3.30.420.10">
    <property type="entry name" value="Ribonuclease H-like superfamily/Ribonuclease H"/>
    <property type="match status" value="1"/>
</dbReference>
<feature type="non-terminal residue" evidence="1">
    <location>
        <position position="98"/>
    </location>
</feature>
<feature type="non-terminal residue" evidence="1">
    <location>
        <position position="1"/>
    </location>
</feature>
<dbReference type="InterPro" id="IPR036397">
    <property type="entry name" value="RNaseH_sf"/>
</dbReference>
<gene>
    <name evidence="1" type="ORF">EAG_04003</name>
</gene>
<keyword evidence="2" id="KW-1185">Reference proteome</keyword>
<dbReference type="PANTHER" id="PTHR47326:SF1">
    <property type="entry name" value="HTH PSQ-TYPE DOMAIN-CONTAINING PROTEIN"/>
    <property type="match status" value="1"/>
</dbReference>
<dbReference type="PANTHER" id="PTHR47326">
    <property type="entry name" value="TRANSPOSABLE ELEMENT TC3 TRANSPOSASE-LIKE PROTEIN"/>
    <property type="match status" value="1"/>
</dbReference>